<dbReference type="OMA" id="VTRNKFN"/>
<dbReference type="STRING" id="37653.A0A0L8GHL3"/>
<reference evidence="2" key="1">
    <citation type="submission" date="2015-07" db="EMBL/GenBank/DDBJ databases">
        <title>MeaNS - Measles Nucleotide Surveillance Program.</title>
        <authorList>
            <person name="Tran T."/>
            <person name="Druce J."/>
        </authorList>
    </citation>
    <scope>NUCLEOTIDE SEQUENCE</scope>
    <source>
        <strain evidence="2">UCB-OBI-ISO-001</strain>
        <tissue evidence="2">Gonad</tissue>
    </source>
</reference>
<protein>
    <submittedName>
        <fullName evidence="2">Uncharacterized protein</fullName>
    </submittedName>
</protein>
<dbReference type="EMBL" id="KQ421780">
    <property type="protein sequence ID" value="KOF76443.1"/>
    <property type="molecule type" value="Genomic_DNA"/>
</dbReference>
<dbReference type="CDD" id="cd00371">
    <property type="entry name" value="HMA"/>
    <property type="match status" value="1"/>
</dbReference>
<sequence>MISLDSLDSLKLFAVDPKQRSMLLQDKTLIDGLVLLLSNESETVIISTLEIFLLLSECPEGRTQLIENNYLQMQLEEILQSPNEDICNKAMKLYEALQNTPVVNPAKTNIYQTPKNNRRSNLSKTDHSSSTHNSKYKTILFQLKGLFDKHDRELCTCLLIKVKGVISIIFDMNKSRCTVRTLSKVQPEVLAEAIAKSQTMSAQQIVKNELGEEVILPCSSDQTDVSTDGPDYLDDVESPLADDKAVCRTESSNNRFYSGSWLRTAANYFSNSFW</sequence>
<feature type="compositionally biased region" description="Polar residues" evidence="1">
    <location>
        <begin position="107"/>
        <end position="123"/>
    </location>
</feature>
<feature type="region of interest" description="Disordered" evidence="1">
    <location>
        <begin position="107"/>
        <end position="131"/>
    </location>
</feature>
<proteinExistence type="predicted"/>
<dbReference type="PANTHER" id="PTHR28592:SF1">
    <property type="entry name" value="ARMADILLO REPEAT-CONTAINING PROTEIN 1"/>
    <property type="match status" value="1"/>
</dbReference>
<dbReference type="Gene3D" id="1.25.10.10">
    <property type="entry name" value="Leucine-rich Repeat Variant"/>
    <property type="match status" value="1"/>
</dbReference>
<evidence type="ECO:0000256" key="1">
    <source>
        <dbReference type="SAM" id="MobiDB-lite"/>
    </source>
</evidence>
<dbReference type="PANTHER" id="PTHR28592">
    <property type="entry name" value="ARMADILLO REPEAT-CONTAINING PROTEIN 1"/>
    <property type="match status" value="1"/>
</dbReference>
<gene>
    <name evidence="2" type="ORF">OCBIM_22033330mg</name>
</gene>
<organism evidence="2">
    <name type="scientific">Octopus bimaculoides</name>
    <name type="common">California two-spotted octopus</name>
    <dbReference type="NCBI Taxonomy" id="37653"/>
    <lineage>
        <taxon>Eukaryota</taxon>
        <taxon>Metazoa</taxon>
        <taxon>Spiralia</taxon>
        <taxon>Lophotrochozoa</taxon>
        <taxon>Mollusca</taxon>
        <taxon>Cephalopoda</taxon>
        <taxon>Coleoidea</taxon>
        <taxon>Octopodiformes</taxon>
        <taxon>Octopoda</taxon>
        <taxon>Incirrata</taxon>
        <taxon>Octopodidae</taxon>
        <taxon>Octopus</taxon>
    </lineage>
</organism>
<evidence type="ECO:0000313" key="2">
    <source>
        <dbReference type="EMBL" id="KOF76443.1"/>
    </source>
</evidence>
<accession>A0A0L8GHL3</accession>
<dbReference type="OrthoDB" id="17335at2759"/>
<dbReference type="AlphaFoldDB" id="A0A0L8GHL3"/>
<dbReference type="InterPro" id="IPR006121">
    <property type="entry name" value="HMA_dom"/>
</dbReference>
<dbReference type="GO" id="GO:0046872">
    <property type="term" value="F:metal ion binding"/>
    <property type="evidence" value="ECO:0007669"/>
    <property type="project" value="InterPro"/>
</dbReference>
<name>A0A0L8GHL3_OCTBM</name>
<dbReference type="KEGG" id="obi:106876810"/>
<dbReference type="InterPro" id="IPR016024">
    <property type="entry name" value="ARM-type_fold"/>
</dbReference>
<dbReference type="SUPFAM" id="SSF48371">
    <property type="entry name" value="ARM repeat"/>
    <property type="match status" value="1"/>
</dbReference>
<dbReference type="InterPro" id="IPR011989">
    <property type="entry name" value="ARM-like"/>
</dbReference>